<evidence type="ECO:0008006" key="6">
    <source>
        <dbReference type="Google" id="ProtNLM"/>
    </source>
</evidence>
<dbReference type="AlphaFoldDB" id="A0AAU9L2Z5"/>
<evidence type="ECO:0000313" key="4">
    <source>
        <dbReference type="Proteomes" id="UP001158986"/>
    </source>
</evidence>
<accession>A0AAU9L2Z5</accession>
<dbReference type="Proteomes" id="UP001158986">
    <property type="component" value="Unassembled WGS sequence"/>
</dbReference>
<protein>
    <recommendedName>
        <fullName evidence="6">6-phosphogluconolactonase</fullName>
    </recommendedName>
</protein>
<dbReference type="Proteomes" id="UP001160483">
    <property type="component" value="Unassembled WGS sequence"/>
</dbReference>
<keyword evidence="4" id="KW-1185">Reference proteome</keyword>
<organism evidence="2 5">
    <name type="scientific">Peronospora belbahrii</name>
    <dbReference type="NCBI Taxonomy" id="622444"/>
    <lineage>
        <taxon>Eukaryota</taxon>
        <taxon>Sar</taxon>
        <taxon>Stramenopiles</taxon>
        <taxon>Oomycota</taxon>
        <taxon>Peronosporomycetes</taxon>
        <taxon>Peronosporales</taxon>
        <taxon>Peronosporaceae</taxon>
        <taxon>Peronospora</taxon>
    </lineage>
</organism>
<dbReference type="SUPFAM" id="SSF51004">
    <property type="entry name" value="C-terminal (heme d1) domain of cytochrome cd1-nitrite reductase"/>
    <property type="match status" value="1"/>
</dbReference>
<reference evidence="2 4" key="1">
    <citation type="submission" date="2021-11" db="EMBL/GenBank/DDBJ databases">
        <authorList>
            <person name="Islam A."/>
            <person name="Islam S."/>
            <person name="Flora M.S."/>
            <person name="Rahman M."/>
            <person name="Ziaur R.M."/>
            <person name="Epstein J.H."/>
            <person name="Hassan M."/>
            <person name="Klassen M."/>
            <person name="Woodard K."/>
            <person name="Webb A."/>
            <person name="Webby R.J."/>
            <person name="El Zowalaty M.E."/>
        </authorList>
    </citation>
    <scope>NUCLEOTIDE SEQUENCE</scope>
    <source>
        <strain evidence="3">Pbs1</strain>
        <strain evidence="2">Pbs3</strain>
    </source>
</reference>
<dbReference type="InterPro" id="IPR019405">
    <property type="entry name" value="Lactonase_7-beta_prop"/>
</dbReference>
<dbReference type="GO" id="GO:0017057">
    <property type="term" value="F:6-phosphogluconolactonase activity"/>
    <property type="evidence" value="ECO:0007669"/>
    <property type="project" value="TreeGrafter"/>
</dbReference>
<dbReference type="FunFam" id="2.130.10.10:FF:000306">
    <property type="entry name" value="3-carboxymuconate cyclase"/>
    <property type="match status" value="1"/>
</dbReference>
<proteinExistence type="inferred from homology"/>
<dbReference type="InterPro" id="IPR050282">
    <property type="entry name" value="Cycloisomerase_2"/>
</dbReference>
<evidence type="ECO:0000256" key="1">
    <source>
        <dbReference type="ARBA" id="ARBA00005564"/>
    </source>
</evidence>
<dbReference type="InterPro" id="IPR011048">
    <property type="entry name" value="Haem_d1_sf"/>
</dbReference>
<dbReference type="EMBL" id="CAKKTJ010000326">
    <property type="protein sequence ID" value="CAH0480937.1"/>
    <property type="molecule type" value="Genomic_DNA"/>
</dbReference>
<gene>
    <name evidence="3" type="ORF">PBS001_LOCUS8779</name>
    <name evidence="2" type="ORF">PBS003_LOCUS7548</name>
</gene>
<sequence length="378" mass="40571">MRVANVFLGAVVAGASTVTKSQPILFVATWTKKTTNGINTFKLNTIDGSLEPYGITPLTFADKGLNPTHVQGSNKKFSNGERVIYALNRGSTTGHVSAMTLQSDGTLRVLNSQEMRGESPAHLAVSLNEDYVSVSNYAGSLSLFPLNADGSVGRESFYQNFPVGSNVVMKTQATGHIHSTAWLPNSNHVVAADLGSDKLYQYELDAKTKTLKSLKTVKSSPGSGPRSLVAHHNGGFVYVTHELSNTVGVYAIGKNTALLSSIALQNISTLPTGFTEKNSASDIHFSSNGKFLYVSNRGHNSIVAYAIQENGMLEVVGWKSSRGAKPRSFAIHKNWLIVANQGSNDMYVFKVDGVTGVLKYTGNSYSIEGAVSLYVAEY</sequence>
<dbReference type="PANTHER" id="PTHR30344:SF1">
    <property type="entry name" value="6-PHOSPHOGLUCONOLACTONASE"/>
    <property type="match status" value="1"/>
</dbReference>
<dbReference type="EMBL" id="CAKLCB010000388">
    <property type="protein sequence ID" value="CAH0522347.1"/>
    <property type="molecule type" value="Genomic_DNA"/>
</dbReference>
<evidence type="ECO:0000313" key="3">
    <source>
        <dbReference type="EMBL" id="CAH0522347.1"/>
    </source>
</evidence>
<comment type="similarity">
    <text evidence="1">Belongs to the cycloisomerase 2 family.</text>
</comment>
<evidence type="ECO:0000313" key="2">
    <source>
        <dbReference type="EMBL" id="CAH0480937.1"/>
    </source>
</evidence>
<comment type="caution">
    <text evidence="2">The sequence shown here is derived from an EMBL/GenBank/DDBJ whole genome shotgun (WGS) entry which is preliminary data.</text>
</comment>
<evidence type="ECO:0000313" key="5">
    <source>
        <dbReference type="Proteomes" id="UP001160483"/>
    </source>
</evidence>
<dbReference type="InterPro" id="IPR015943">
    <property type="entry name" value="WD40/YVTN_repeat-like_dom_sf"/>
</dbReference>
<dbReference type="PANTHER" id="PTHR30344">
    <property type="entry name" value="6-PHOSPHOGLUCONOLACTONASE-RELATED"/>
    <property type="match status" value="1"/>
</dbReference>
<dbReference type="Gene3D" id="2.130.10.10">
    <property type="entry name" value="YVTN repeat-like/Quinoprotein amine dehydrogenase"/>
    <property type="match status" value="1"/>
</dbReference>
<name>A0AAU9L2Z5_9STRA</name>
<dbReference type="Pfam" id="PF10282">
    <property type="entry name" value="Lactonase"/>
    <property type="match status" value="1"/>
</dbReference>